<dbReference type="KEGG" id="pic:PICST_32667"/>
<dbReference type="InParanoid" id="A3LX22"/>
<dbReference type="STRING" id="322104.A3LX22"/>
<feature type="compositionally biased region" description="Polar residues" evidence="2">
    <location>
        <begin position="12"/>
        <end position="29"/>
    </location>
</feature>
<evidence type="ECO:0000256" key="2">
    <source>
        <dbReference type="SAM" id="MobiDB-lite"/>
    </source>
</evidence>
<reference evidence="3 4" key="1">
    <citation type="journal article" date="2007" name="Nat. Biotechnol.">
        <title>Genome sequence of the lignocellulose-bioconverting and xylose-fermenting yeast Pichia stipitis.</title>
        <authorList>
            <person name="Jeffries T.W."/>
            <person name="Grigoriev I.V."/>
            <person name="Grimwood J."/>
            <person name="Laplaza J.M."/>
            <person name="Aerts A."/>
            <person name="Salamov A."/>
            <person name="Schmutz J."/>
            <person name="Lindquist E."/>
            <person name="Dehal P."/>
            <person name="Shapiro H."/>
            <person name="Jin Y.S."/>
            <person name="Passoth V."/>
            <person name="Richardson P.M."/>
        </authorList>
    </citation>
    <scope>NUCLEOTIDE SEQUENCE [LARGE SCALE GENOMIC DNA]</scope>
    <source>
        <strain evidence="4">ATCC 58785 / CBS 6054 / NBRC 10063 / NRRL Y-11545</strain>
    </source>
</reference>
<feature type="region of interest" description="Disordered" evidence="2">
    <location>
        <begin position="1"/>
        <end position="43"/>
    </location>
</feature>
<dbReference type="EMBL" id="CP000500">
    <property type="protein sequence ID" value="ABN67389.2"/>
    <property type="molecule type" value="Genomic_DNA"/>
</dbReference>
<dbReference type="FunCoup" id="A3LX22">
    <property type="interactions" value="110"/>
</dbReference>
<feature type="coiled-coil region" evidence="1">
    <location>
        <begin position="410"/>
        <end position="444"/>
    </location>
</feature>
<dbReference type="OrthoDB" id="4026706at2759"/>
<dbReference type="RefSeq" id="XP_001385418.2">
    <property type="nucleotide sequence ID" value="XM_001385381.1"/>
</dbReference>
<feature type="region of interest" description="Disordered" evidence="2">
    <location>
        <begin position="320"/>
        <end position="345"/>
    </location>
</feature>
<name>A3LX22_PICST</name>
<accession>A3LX22</accession>
<evidence type="ECO:0000256" key="1">
    <source>
        <dbReference type="SAM" id="Coils"/>
    </source>
</evidence>
<dbReference type="eggNOG" id="ENOG502RQ68">
    <property type="taxonomic scope" value="Eukaryota"/>
</dbReference>
<protein>
    <submittedName>
        <fullName evidence="3">Uncharacterized protein</fullName>
    </submittedName>
</protein>
<proteinExistence type="predicted"/>
<dbReference type="HOGENOM" id="CLU_537596_0_0_1"/>
<feature type="compositionally biased region" description="Polar residues" evidence="2">
    <location>
        <begin position="83"/>
        <end position="93"/>
    </location>
</feature>
<feature type="compositionally biased region" description="Polar residues" evidence="2">
    <location>
        <begin position="144"/>
        <end position="168"/>
    </location>
</feature>
<sequence>MHPMISRDYTPNKAQPSVPTGTSAPNNTPKGKEVPFENHLKSVEDRSNTIVEMELDPISSSNIAYNKEYARSMDTNLLTSDISRESSTTSVQSAFMKRGKDSGRRKSTPFESSSSLYSTESTPVRSTVGGGSINNGNGSLLSSPMSPRQYTTHQAQQRTISGSSRSPMTSNRKFIGALTPLVAGSVQSISGSDAKAALASSSEADKKRLVDQFYNSVNESNPVSRASSSSELAQHFKSTSTNLQSPTAEKALKWIENSSSNESDQKPFKIRTTPKIINYTEEKFNSIINNGGFTYTSNSSKLIEDQELTNYLLNIDTILEDPNKENDNNGKSKRHDHHKQNKDSLEPLATIMKSLSSTLVEKSKLNLIDDDDDHIESLAQLNGLSKYLSDLHNSTNELLQRLILNREEIKSNYRSEIKDSLNRLSDLSAELNNLEIKLSVIKNKINDSKTVMSREMADKIELLEYVNDRFKDYSTQKRNMRFKQYNIALAVLVVVIAVMRNEYKRVT</sequence>
<feature type="region of interest" description="Disordered" evidence="2">
    <location>
        <begin position="83"/>
        <end position="168"/>
    </location>
</feature>
<feature type="region of interest" description="Disordered" evidence="2">
    <location>
        <begin position="220"/>
        <end position="244"/>
    </location>
</feature>
<feature type="compositionally biased region" description="Low complexity" evidence="2">
    <location>
        <begin position="109"/>
        <end position="123"/>
    </location>
</feature>
<keyword evidence="1" id="KW-0175">Coiled coil</keyword>
<dbReference type="GeneID" id="4840081"/>
<evidence type="ECO:0000313" key="4">
    <source>
        <dbReference type="Proteomes" id="UP000002258"/>
    </source>
</evidence>
<dbReference type="Proteomes" id="UP000002258">
    <property type="component" value="Chromosome 6"/>
</dbReference>
<keyword evidence="4" id="KW-1185">Reference proteome</keyword>
<dbReference type="OMA" id="HESIKAM"/>
<feature type="compositionally biased region" description="Basic residues" evidence="2">
    <location>
        <begin position="331"/>
        <end position="340"/>
    </location>
</feature>
<feature type="compositionally biased region" description="Basic and acidic residues" evidence="2">
    <location>
        <begin position="321"/>
        <end position="330"/>
    </location>
</feature>
<dbReference type="AlphaFoldDB" id="A3LX22"/>
<feature type="compositionally biased region" description="Low complexity" evidence="2">
    <location>
        <begin position="134"/>
        <end position="143"/>
    </location>
</feature>
<organism evidence="3 4">
    <name type="scientific">Scheffersomyces stipitis (strain ATCC 58785 / CBS 6054 / NBRC 10063 / NRRL Y-11545)</name>
    <name type="common">Yeast</name>
    <name type="synonym">Pichia stipitis</name>
    <dbReference type="NCBI Taxonomy" id="322104"/>
    <lineage>
        <taxon>Eukaryota</taxon>
        <taxon>Fungi</taxon>
        <taxon>Dikarya</taxon>
        <taxon>Ascomycota</taxon>
        <taxon>Saccharomycotina</taxon>
        <taxon>Pichiomycetes</taxon>
        <taxon>Debaryomycetaceae</taxon>
        <taxon>Scheffersomyces</taxon>
    </lineage>
</organism>
<gene>
    <name evidence="3" type="ORF">PICST_32667</name>
</gene>
<feature type="compositionally biased region" description="Basic and acidic residues" evidence="2">
    <location>
        <begin position="30"/>
        <end position="43"/>
    </location>
</feature>
<evidence type="ECO:0000313" key="3">
    <source>
        <dbReference type="EMBL" id="ABN67389.2"/>
    </source>
</evidence>